<reference evidence="3" key="2">
    <citation type="journal article" date="2021" name="PeerJ">
        <title>Extensive microbial diversity within the chicken gut microbiome revealed by metagenomics and culture.</title>
        <authorList>
            <person name="Gilroy R."/>
            <person name="Ravi A."/>
            <person name="Getino M."/>
            <person name="Pursley I."/>
            <person name="Horton D.L."/>
            <person name="Alikhan N.F."/>
            <person name="Baker D."/>
            <person name="Gharbi K."/>
            <person name="Hall N."/>
            <person name="Watson M."/>
            <person name="Adriaenssens E.M."/>
            <person name="Foster-Nyarko E."/>
            <person name="Jarju S."/>
            <person name="Secka A."/>
            <person name="Antonio M."/>
            <person name="Oren A."/>
            <person name="Chaudhuri R.R."/>
            <person name="La Ragione R."/>
            <person name="Hildebrand F."/>
            <person name="Pallen M.J."/>
        </authorList>
    </citation>
    <scope>NUCLEOTIDE SEQUENCE</scope>
    <source>
        <strain evidence="3">CHK180-2868</strain>
    </source>
</reference>
<dbReference type="SUPFAM" id="SSF81606">
    <property type="entry name" value="PP2C-like"/>
    <property type="match status" value="1"/>
</dbReference>
<proteinExistence type="predicted"/>
<reference evidence="3" key="1">
    <citation type="submission" date="2020-10" db="EMBL/GenBank/DDBJ databases">
        <authorList>
            <person name="Gilroy R."/>
        </authorList>
    </citation>
    <scope>NUCLEOTIDE SEQUENCE</scope>
    <source>
        <strain evidence="3">CHK180-2868</strain>
    </source>
</reference>
<evidence type="ECO:0000256" key="1">
    <source>
        <dbReference type="ARBA" id="ARBA00022801"/>
    </source>
</evidence>
<dbReference type="InterPro" id="IPR001932">
    <property type="entry name" value="PPM-type_phosphatase-like_dom"/>
</dbReference>
<evidence type="ECO:0000313" key="3">
    <source>
        <dbReference type="EMBL" id="HIR05680.1"/>
    </source>
</evidence>
<name>A0A9D1A633_9FIRM</name>
<dbReference type="PANTHER" id="PTHR43156">
    <property type="entry name" value="STAGE II SPORULATION PROTEIN E-RELATED"/>
    <property type="match status" value="1"/>
</dbReference>
<dbReference type="PROSITE" id="PS51746">
    <property type="entry name" value="PPM_2"/>
    <property type="match status" value="1"/>
</dbReference>
<organism evidence="3 4">
    <name type="scientific">Candidatus Copromonas faecavium</name>
    <name type="common">nom. illeg.</name>
    <dbReference type="NCBI Taxonomy" id="2840740"/>
    <lineage>
        <taxon>Bacteria</taxon>
        <taxon>Bacillati</taxon>
        <taxon>Bacillota</taxon>
        <taxon>Clostridia</taxon>
        <taxon>Lachnospirales</taxon>
        <taxon>Lachnospiraceae</taxon>
        <taxon>Candidatus Copromonas (nom. illeg.)</taxon>
    </lineage>
</organism>
<dbReference type="InterPro" id="IPR045768">
    <property type="entry name" value="SpoIIE_N"/>
</dbReference>
<dbReference type="Gene3D" id="3.60.40.10">
    <property type="entry name" value="PPM-type phosphatase domain"/>
    <property type="match status" value="1"/>
</dbReference>
<gene>
    <name evidence="3" type="ORF">IAB28_06910</name>
</gene>
<comment type="caution">
    <text evidence="3">The sequence shown here is derived from an EMBL/GenBank/DDBJ whole genome shotgun (WGS) entry which is preliminary data.</text>
</comment>
<dbReference type="InterPro" id="IPR036457">
    <property type="entry name" value="PPM-type-like_dom_sf"/>
</dbReference>
<evidence type="ECO:0000313" key="4">
    <source>
        <dbReference type="Proteomes" id="UP000824250"/>
    </source>
</evidence>
<protein>
    <submittedName>
        <fullName evidence="3">SpoIIE family protein phosphatase</fullName>
    </submittedName>
</protein>
<keyword evidence="1" id="KW-0378">Hydrolase</keyword>
<dbReference type="InterPro" id="IPR052016">
    <property type="entry name" value="Bact_Sigma-Reg"/>
</dbReference>
<sequence length="447" mass="49276">MAESFAGLSKAFGGRENEYGLSREDGIAAMEAAAAMVCGECEKCGIRGECRREDGEENYYLYYLLRTFEKKGAVDYVDMPRRFLETCRRKADYLNQLNRNLGRATMNLTWKSRFLESRDAVMVQFQEMADILEEFSGQMEQAADVTAAMELDIRNALRKRRVAVENLLVLQYENQRREIFLNARTTNGRCITARDAADLLGRAVKGSFRPSRGGKTIITRNSAAFRFVEEGNYRVLFGSSRTPREGEEVSGDSYTFKSGLPGQAIMSLSDGMGSGRLANEDSGKVIDLMEQLLETGFSARAALKLVNTVLLLTGSSERPATLDLCLMDLYSGVMEAMKLGAPASFVISQDSVETLESETVPAGILNPVEPVLLSRKLWDGDLVVMVSDGILDAMPGEEKEAAFRDFLAGLPRGGPQEIAEMILTFALSFEGEPKDDMTVLVGGIYGK</sequence>
<dbReference type="Pfam" id="PF19732">
    <property type="entry name" value="SpoIIE_N"/>
    <property type="match status" value="1"/>
</dbReference>
<evidence type="ECO:0000259" key="2">
    <source>
        <dbReference type="PROSITE" id="PS51746"/>
    </source>
</evidence>
<dbReference type="Pfam" id="PF07228">
    <property type="entry name" value="SpoIIE"/>
    <property type="match status" value="1"/>
</dbReference>
<dbReference type="PANTHER" id="PTHR43156:SF2">
    <property type="entry name" value="STAGE II SPORULATION PROTEIN E"/>
    <property type="match status" value="1"/>
</dbReference>
<dbReference type="Proteomes" id="UP000824250">
    <property type="component" value="Unassembled WGS sequence"/>
</dbReference>
<dbReference type="AlphaFoldDB" id="A0A9D1A633"/>
<dbReference type="EMBL" id="DVGC01000038">
    <property type="protein sequence ID" value="HIR05680.1"/>
    <property type="molecule type" value="Genomic_DNA"/>
</dbReference>
<dbReference type="SMART" id="SM00331">
    <property type="entry name" value="PP2C_SIG"/>
    <property type="match status" value="1"/>
</dbReference>
<accession>A0A9D1A633</accession>
<dbReference type="GO" id="GO:0016791">
    <property type="term" value="F:phosphatase activity"/>
    <property type="evidence" value="ECO:0007669"/>
    <property type="project" value="TreeGrafter"/>
</dbReference>
<feature type="domain" description="PPM-type phosphatase" evidence="2">
    <location>
        <begin position="236"/>
        <end position="444"/>
    </location>
</feature>